<keyword evidence="3" id="KW-1185">Reference proteome</keyword>
<accession>A0A8J6H7N8</accession>
<proteinExistence type="predicted"/>
<comment type="caution">
    <text evidence="2">The sequence shown here is derived from an EMBL/GenBank/DDBJ whole genome shotgun (WGS) entry which is preliminary data.</text>
</comment>
<feature type="region of interest" description="Disordered" evidence="1">
    <location>
        <begin position="168"/>
        <end position="195"/>
    </location>
</feature>
<sequence length="195" mass="20661">MCRSGAGFTIIPHQRGRVQTRVKRGNNECLKRGDQRGSSGTAGAIMTAVGMGTIGPSTVAAASTFVLLLLAVPHTDALELATKAISVKCKPGANSLRVFNSEADKIAFTQSNGPLSHQVLDDYCFGYTNNDLSLSSASTDPPTQKDKPESKLQVNSLFPVHHTIPSSVVFGSPRDPPVRWSAAPGFPTKDPPFAQ</sequence>
<gene>
    <name evidence="2" type="ORF">GEV33_014018</name>
</gene>
<reference evidence="2" key="1">
    <citation type="journal article" date="2020" name="J Insects Food Feed">
        <title>The yellow mealworm (Tenebrio molitor) genome: a resource for the emerging insects as food and feed industry.</title>
        <authorList>
            <person name="Eriksson T."/>
            <person name="Andere A."/>
            <person name="Kelstrup H."/>
            <person name="Emery V."/>
            <person name="Picard C."/>
        </authorList>
    </citation>
    <scope>NUCLEOTIDE SEQUENCE</scope>
    <source>
        <strain evidence="2">Stoneville</strain>
        <tissue evidence="2">Whole head</tissue>
    </source>
</reference>
<evidence type="ECO:0000256" key="1">
    <source>
        <dbReference type="SAM" id="MobiDB-lite"/>
    </source>
</evidence>
<organism evidence="2 3">
    <name type="scientific">Tenebrio molitor</name>
    <name type="common">Yellow mealworm beetle</name>
    <dbReference type="NCBI Taxonomy" id="7067"/>
    <lineage>
        <taxon>Eukaryota</taxon>
        <taxon>Metazoa</taxon>
        <taxon>Ecdysozoa</taxon>
        <taxon>Arthropoda</taxon>
        <taxon>Hexapoda</taxon>
        <taxon>Insecta</taxon>
        <taxon>Pterygota</taxon>
        <taxon>Neoptera</taxon>
        <taxon>Endopterygota</taxon>
        <taxon>Coleoptera</taxon>
        <taxon>Polyphaga</taxon>
        <taxon>Cucujiformia</taxon>
        <taxon>Tenebrionidae</taxon>
        <taxon>Tenebrio</taxon>
    </lineage>
</organism>
<reference evidence="2" key="2">
    <citation type="submission" date="2021-08" db="EMBL/GenBank/DDBJ databases">
        <authorList>
            <person name="Eriksson T."/>
        </authorList>
    </citation>
    <scope>NUCLEOTIDE SEQUENCE</scope>
    <source>
        <strain evidence="2">Stoneville</strain>
        <tissue evidence="2">Whole head</tissue>
    </source>
</reference>
<dbReference type="EMBL" id="JABDTM020028550">
    <property type="protein sequence ID" value="KAH0808773.1"/>
    <property type="molecule type" value="Genomic_DNA"/>
</dbReference>
<dbReference type="Proteomes" id="UP000719412">
    <property type="component" value="Unassembled WGS sequence"/>
</dbReference>
<protein>
    <submittedName>
        <fullName evidence="2">Uncharacterized protein</fullName>
    </submittedName>
</protein>
<evidence type="ECO:0000313" key="3">
    <source>
        <dbReference type="Proteomes" id="UP000719412"/>
    </source>
</evidence>
<evidence type="ECO:0000313" key="2">
    <source>
        <dbReference type="EMBL" id="KAH0808773.1"/>
    </source>
</evidence>
<dbReference type="AlphaFoldDB" id="A0A8J6H7N8"/>
<name>A0A8J6H7N8_TENMO</name>